<dbReference type="Proteomes" id="UP000479710">
    <property type="component" value="Unassembled WGS sequence"/>
</dbReference>
<keyword evidence="3" id="KW-1185">Reference proteome</keyword>
<name>A0A6G1FBU0_9ORYZ</name>
<reference evidence="2 3" key="1">
    <citation type="submission" date="2019-11" db="EMBL/GenBank/DDBJ databases">
        <title>Whole genome sequence of Oryza granulata.</title>
        <authorList>
            <person name="Li W."/>
        </authorList>
    </citation>
    <scope>NUCLEOTIDE SEQUENCE [LARGE SCALE GENOMIC DNA]</scope>
    <source>
        <strain evidence="3">cv. Menghai</strain>
        <tissue evidence="2">Leaf</tissue>
    </source>
</reference>
<dbReference type="EMBL" id="SPHZ02000001">
    <property type="protein sequence ID" value="KAF0934293.1"/>
    <property type="molecule type" value="Genomic_DNA"/>
</dbReference>
<feature type="region of interest" description="Disordered" evidence="1">
    <location>
        <begin position="1"/>
        <end position="26"/>
    </location>
</feature>
<organism evidence="2 3">
    <name type="scientific">Oryza meyeriana var. granulata</name>
    <dbReference type="NCBI Taxonomy" id="110450"/>
    <lineage>
        <taxon>Eukaryota</taxon>
        <taxon>Viridiplantae</taxon>
        <taxon>Streptophyta</taxon>
        <taxon>Embryophyta</taxon>
        <taxon>Tracheophyta</taxon>
        <taxon>Spermatophyta</taxon>
        <taxon>Magnoliopsida</taxon>
        <taxon>Liliopsida</taxon>
        <taxon>Poales</taxon>
        <taxon>Poaceae</taxon>
        <taxon>BOP clade</taxon>
        <taxon>Oryzoideae</taxon>
        <taxon>Oryzeae</taxon>
        <taxon>Oryzinae</taxon>
        <taxon>Oryza</taxon>
        <taxon>Oryza meyeriana</taxon>
    </lineage>
</organism>
<accession>A0A6G1FBU0</accession>
<evidence type="ECO:0000313" key="2">
    <source>
        <dbReference type="EMBL" id="KAF0934293.1"/>
    </source>
</evidence>
<protein>
    <submittedName>
        <fullName evidence="2">Uncharacterized protein</fullName>
    </submittedName>
</protein>
<feature type="region of interest" description="Disordered" evidence="1">
    <location>
        <begin position="38"/>
        <end position="61"/>
    </location>
</feature>
<proteinExistence type="predicted"/>
<comment type="caution">
    <text evidence="2">The sequence shown here is derived from an EMBL/GenBank/DDBJ whole genome shotgun (WGS) entry which is preliminary data.</text>
</comment>
<sequence>MALADVGPEAATGTEPDAGGEEIRPHLTSVAVGLKASYHFRPGGGGGSGRSDEEPASPSLGSAAVAVTTVLLMVTTSRQGMVQLTDGTPPTVMTAVVGGEGREEVVVTRLSPEGGLAPREEPIP</sequence>
<gene>
    <name evidence="2" type="ORF">E2562_024483</name>
</gene>
<evidence type="ECO:0000256" key="1">
    <source>
        <dbReference type="SAM" id="MobiDB-lite"/>
    </source>
</evidence>
<evidence type="ECO:0000313" key="3">
    <source>
        <dbReference type="Proteomes" id="UP000479710"/>
    </source>
</evidence>
<dbReference type="AlphaFoldDB" id="A0A6G1FBU0"/>